<feature type="compositionally biased region" description="Basic and acidic residues" evidence="4">
    <location>
        <begin position="9"/>
        <end position="21"/>
    </location>
</feature>
<dbReference type="Gene3D" id="1.10.10.10">
    <property type="entry name" value="Winged helix-like DNA-binding domain superfamily/Winged helix DNA-binding domain"/>
    <property type="match status" value="1"/>
</dbReference>
<dbReference type="GO" id="GO:0003677">
    <property type="term" value="F:DNA binding"/>
    <property type="evidence" value="ECO:0007669"/>
    <property type="project" value="UniProtKB-KW"/>
</dbReference>
<dbReference type="PANTHER" id="PTHR33164:SF43">
    <property type="entry name" value="HTH-TYPE TRANSCRIPTIONAL REPRESSOR YETL"/>
    <property type="match status" value="1"/>
</dbReference>
<dbReference type="PROSITE" id="PS50995">
    <property type="entry name" value="HTH_MARR_2"/>
    <property type="match status" value="1"/>
</dbReference>
<dbReference type="PANTHER" id="PTHR33164">
    <property type="entry name" value="TRANSCRIPTIONAL REGULATOR, MARR FAMILY"/>
    <property type="match status" value="1"/>
</dbReference>
<dbReference type="GO" id="GO:0006950">
    <property type="term" value="P:response to stress"/>
    <property type="evidence" value="ECO:0007669"/>
    <property type="project" value="TreeGrafter"/>
</dbReference>
<dbReference type="GO" id="GO:0003700">
    <property type="term" value="F:DNA-binding transcription factor activity"/>
    <property type="evidence" value="ECO:0007669"/>
    <property type="project" value="InterPro"/>
</dbReference>
<name>A0A1I0GND8_9BACT</name>
<sequence>MSATGDMEAELKETEGMKEQDESGGTESETRAKTQGPPLGEVLEFMRLLWAVDHGLQSTSKRMESNLGVTGPQRLVLRLVGRFPGITAGALAQILHVHPSTLTGVLKRLEKRGLLERKSDPLDGRKALFALTESGRTLDVPSTGTVESAVQRVLSRMSRPHILHTQDMLTALAAELGGIPTGTVSSEPAAQTDTDAG</sequence>
<dbReference type="SMART" id="SM00347">
    <property type="entry name" value="HTH_MARR"/>
    <property type="match status" value="1"/>
</dbReference>
<proteinExistence type="predicted"/>
<evidence type="ECO:0000259" key="5">
    <source>
        <dbReference type="PROSITE" id="PS50995"/>
    </source>
</evidence>
<dbReference type="InterPro" id="IPR039422">
    <property type="entry name" value="MarR/SlyA-like"/>
</dbReference>
<organism evidence="6 7">
    <name type="scientific">Stigmatella erecta</name>
    <dbReference type="NCBI Taxonomy" id="83460"/>
    <lineage>
        <taxon>Bacteria</taxon>
        <taxon>Pseudomonadati</taxon>
        <taxon>Myxococcota</taxon>
        <taxon>Myxococcia</taxon>
        <taxon>Myxococcales</taxon>
        <taxon>Cystobacterineae</taxon>
        <taxon>Archangiaceae</taxon>
        <taxon>Stigmatella</taxon>
    </lineage>
</organism>
<dbReference type="AlphaFoldDB" id="A0A1I0GND8"/>
<evidence type="ECO:0000256" key="2">
    <source>
        <dbReference type="ARBA" id="ARBA00023125"/>
    </source>
</evidence>
<dbReference type="InterPro" id="IPR023187">
    <property type="entry name" value="Tscrpt_reg_MarR-type_CS"/>
</dbReference>
<dbReference type="SUPFAM" id="SSF46785">
    <property type="entry name" value="Winged helix' DNA-binding domain"/>
    <property type="match status" value="1"/>
</dbReference>
<dbReference type="Pfam" id="PF12802">
    <property type="entry name" value="MarR_2"/>
    <property type="match status" value="1"/>
</dbReference>
<evidence type="ECO:0000256" key="3">
    <source>
        <dbReference type="ARBA" id="ARBA00023163"/>
    </source>
</evidence>
<dbReference type="PROSITE" id="PS01117">
    <property type="entry name" value="HTH_MARR_1"/>
    <property type="match status" value="1"/>
</dbReference>
<keyword evidence="1" id="KW-0805">Transcription regulation</keyword>
<dbReference type="InterPro" id="IPR036390">
    <property type="entry name" value="WH_DNA-bd_sf"/>
</dbReference>
<keyword evidence="7" id="KW-1185">Reference proteome</keyword>
<dbReference type="EMBL" id="FOIJ01000004">
    <property type="protein sequence ID" value="SET72540.1"/>
    <property type="molecule type" value="Genomic_DNA"/>
</dbReference>
<keyword evidence="3" id="KW-0804">Transcription</keyword>
<protein>
    <submittedName>
        <fullName evidence="6">Transcriptional regulator, MarR family</fullName>
    </submittedName>
</protein>
<dbReference type="InterPro" id="IPR036388">
    <property type="entry name" value="WH-like_DNA-bd_sf"/>
</dbReference>
<evidence type="ECO:0000313" key="6">
    <source>
        <dbReference type="EMBL" id="SET72540.1"/>
    </source>
</evidence>
<reference evidence="7" key="1">
    <citation type="submission" date="2016-10" db="EMBL/GenBank/DDBJ databases">
        <authorList>
            <person name="Varghese N."/>
            <person name="Submissions S."/>
        </authorList>
    </citation>
    <scope>NUCLEOTIDE SEQUENCE [LARGE SCALE GENOMIC DNA]</scope>
    <source>
        <strain evidence="7">DSM 16858</strain>
    </source>
</reference>
<keyword evidence="2" id="KW-0238">DNA-binding</keyword>
<accession>A0A1I0GND8</accession>
<feature type="domain" description="HTH marR-type" evidence="5">
    <location>
        <begin position="42"/>
        <end position="178"/>
    </location>
</feature>
<evidence type="ECO:0000313" key="7">
    <source>
        <dbReference type="Proteomes" id="UP000199181"/>
    </source>
</evidence>
<evidence type="ECO:0000256" key="1">
    <source>
        <dbReference type="ARBA" id="ARBA00023015"/>
    </source>
</evidence>
<evidence type="ECO:0000256" key="4">
    <source>
        <dbReference type="SAM" id="MobiDB-lite"/>
    </source>
</evidence>
<dbReference type="InterPro" id="IPR000835">
    <property type="entry name" value="HTH_MarR-typ"/>
</dbReference>
<feature type="region of interest" description="Disordered" evidence="4">
    <location>
        <begin position="1"/>
        <end position="36"/>
    </location>
</feature>
<gene>
    <name evidence="6" type="ORF">SAMN05443639_10477</name>
</gene>
<dbReference type="Proteomes" id="UP000199181">
    <property type="component" value="Unassembled WGS sequence"/>
</dbReference>
<dbReference type="PRINTS" id="PR00598">
    <property type="entry name" value="HTHMARR"/>
</dbReference>